<accession>A0A0G4I985</accession>
<dbReference type="Pfam" id="PF12848">
    <property type="entry name" value="ABC_tran_Xtn"/>
    <property type="match status" value="1"/>
</dbReference>
<dbReference type="InterPro" id="IPR017871">
    <property type="entry name" value="ABC_transporter-like_CS"/>
</dbReference>
<evidence type="ECO:0000256" key="1">
    <source>
        <dbReference type="ARBA" id="ARBA00022737"/>
    </source>
</evidence>
<dbReference type="GO" id="GO:0016887">
    <property type="term" value="F:ATP hydrolysis activity"/>
    <property type="evidence" value="ECO:0007669"/>
    <property type="project" value="InterPro"/>
</dbReference>
<dbReference type="InterPro" id="IPR003439">
    <property type="entry name" value="ABC_transporter-like_ATP-bd"/>
</dbReference>
<dbReference type="InterPro" id="IPR032781">
    <property type="entry name" value="ABC_tran_Xtn"/>
</dbReference>
<dbReference type="Pfam" id="PF00005">
    <property type="entry name" value="ABC_tran"/>
    <property type="match status" value="2"/>
</dbReference>
<dbReference type="EMBL" id="CDMZ01005708">
    <property type="protein sequence ID" value="CEM53584.1"/>
    <property type="molecule type" value="Genomic_DNA"/>
</dbReference>
<dbReference type="PANTHER" id="PTHR19211:SF15">
    <property type="entry name" value="ATP-BINDING CASSETTE SUB-FAMILY F MEMBER 2"/>
    <property type="match status" value="1"/>
</dbReference>
<dbReference type="InterPro" id="IPR050611">
    <property type="entry name" value="ABCF"/>
</dbReference>
<dbReference type="FunFam" id="3.40.50.300:FF:000011">
    <property type="entry name" value="Putative ABC transporter ATP-binding component"/>
    <property type="match status" value="1"/>
</dbReference>
<evidence type="ECO:0000256" key="3">
    <source>
        <dbReference type="ARBA" id="ARBA00022840"/>
    </source>
</evidence>
<dbReference type="InterPro" id="IPR003593">
    <property type="entry name" value="AAA+_ATPase"/>
</dbReference>
<dbReference type="GO" id="GO:0005524">
    <property type="term" value="F:ATP binding"/>
    <property type="evidence" value="ECO:0007669"/>
    <property type="project" value="UniProtKB-KW"/>
</dbReference>
<evidence type="ECO:0000256" key="2">
    <source>
        <dbReference type="ARBA" id="ARBA00022741"/>
    </source>
</evidence>
<reference evidence="6" key="1">
    <citation type="submission" date="2014-11" db="EMBL/GenBank/DDBJ databases">
        <authorList>
            <person name="Otto D Thomas"/>
            <person name="Naeem Raeece"/>
        </authorList>
    </citation>
    <scope>NUCLEOTIDE SEQUENCE</scope>
</reference>
<gene>
    <name evidence="6" type="ORF">Cvel_12091</name>
</gene>
<organism evidence="6">
    <name type="scientific">Chromera velia CCMP2878</name>
    <dbReference type="NCBI Taxonomy" id="1169474"/>
    <lineage>
        <taxon>Eukaryota</taxon>
        <taxon>Sar</taxon>
        <taxon>Alveolata</taxon>
        <taxon>Colpodellida</taxon>
        <taxon>Chromeraceae</taxon>
        <taxon>Chromera</taxon>
    </lineage>
</organism>
<feature type="domain" description="ABC transporter" evidence="5">
    <location>
        <begin position="359"/>
        <end position="575"/>
    </location>
</feature>
<dbReference type="PANTHER" id="PTHR19211">
    <property type="entry name" value="ATP-BINDING TRANSPORT PROTEIN-RELATED"/>
    <property type="match status" value="1"/>
</dbReference>
<dbReference type="FunFam" id="3.40.50.300:FF:000104">
    <property type="entry name" value="ATP-binding cassette sub-family F member 3"/>
    <property type="match status" value="1"/>
</dbReference>
<dbReference type="SMART" id="SM00382">
    <property type="entry name" value="AAA"/>
    <property type="match status" value="2"/>
</dbReference>
<dbReference type="AlphaFoldDB" id="A0A0G4I985"/>
<evidence type="ECO:0000259" key="5">
    <source>
        <dbReference type="PROSITE" id="PS50893"/>
    </source>
</evidence>
<dbReference type="Gene3D" id="3.40.50.300">
    <property type="entry name" value="P-loop containing nucleotide triphosphate hydrolases"/>
    <property type="match status" value="2"/>
</dbReference>
<dbReference type="PROSITE" id="PS00211">
    <property type="entry name" value="ABC_TRANSPORTER_1"/>
    <property type="match status" value="1"/>
</dbReference>
<keyword evidence="3" id="KW-0067">ATP-binding</keyword>
<feature type="compositionally biased region" description="Basic and acidic residues" evidence="4">
    <location>
        <begin position="19"/>
        <end position="31"/>
    </location>
</feature>
<name>A0A0G4I985_9ALVE</name>
<evidence type="ECO:0000256" key="4">
    <source>
        <dbReference type="SAM" id="MobiDB-lite"/>
    </source>
</evidence>
<keyword evidence="1" id="KW-0677">Repeat</keyword>
<dbReference type="VEuPathDB" id="CryptoDB:Cvel_12091"/>
<sequence length="576" mass="65001">MAPKGKKEKASKSKAASKAAEKAVAEEKDSGFRGNGVLTSSKTSYDLKIEGFTLHAYGGTLIHETQIELNRAQRYGLIGRNGSGKSTWLKSLAARDVPIPEFIDIFLLEREAPATDMTPCEYVVSEAKKEMERLEEEIVRVMEEEGQDSEILPFLYSKVEAMDPTSFEVEANRILYGLGFDKKMSAKTTADMSGGWRMRVALAKALFVRPDLMLLDEPTNHLDLEACVWLERYLSKWDRCLIVNSHSAEFLNSVCTSIIHLTPKKVFQFYSGNYDQFLVTKAEMEVNQMKQFKKEQDDIKHLKKFIASCGTYANLVRQAKSKQKILDKMEEAGLTEKVEEEKGFSFEFLDCEKLPPPVVDIVDLTFAYSGELVDALYKKVNLAVHSDSRVALVGPNGAGKSTLLKLISGQLTPTEGEIKRHSHLRFGYYNQHMDEVVDLTDTPLNFMIKTFGEGKSDEMVWRSALGRFGITGALQTTVVGKMSDGQKRRLMFCYLAYTKPNMLLLDEPTNHLDMETIDALAGAIKQFAGGLILVSHDFRLIEQVCEEVWLCDKKNVVPMKQSIQQYKRSLEKKFDD</sequence>
<evidence type="ECO:0000313" key="6">
    <source>
        <dbReference type="EMBL" id="CEM53584.1"/>
    </source>
</evidence>
<dbReference type="InterPro" id="IPR027417">
    <property type="entry name" value="P-loop_NTPase"/>
</dbReference>
<feature type="region of interest" description="Disordered" evidence="4">
    <location>
        <begin position="1"/>
        <end position="35"/>
    </location>
</feature>
<protein>
    <recommendedName>
        <fullName evidence="5">ABC transporter domain-containing protein</fullName>
    </recommendedName>
</protein>
<feature type="domain" description="ABC transporter" evidence="5">
    <location>
        <begin position="47"/>
        <end position="305"/>
    </location>
</feature>
<dbReference type="SUPFAM" id="SSF52540">
    <property type="entry name" value="P-loop containing nucleoside triphosphate hydrolases"/>
    <property type="match status" value="2"/>
</dbReference>
<keyword evidence="2" id="KW-0547">Nucleotide-binding</keyword>
<dbReference type="PhylomeDB" id="A0A0G4I985"/>
<dbReference type="PROSITE" id="PS50893">
    <property type="entry name" value="ABC_TRANSPORTER_2"/>
    <property type="match status" value="2"/>
</dbReference>
<dbReference type="CDD" id="cd03221">
    <property type="entry name" value="ABCF_EF-3"/>
    <property type="match status" value="2"/>
</dbReference>
<proteinExistence type="predicted"/>